<evidence type="ECO:0000313" key="3">
    <source>
        <dbReference type="EMBL" id="QNT79154.1"/>
    </source>
</evidence>
<evidence type="ECO:0000313" key="4">
    <source>
        <dbReference type="Proteomes" id="UP000516349"/>
    </source>
</evidence>
<sequence>MMRKPKTSRSKTFAPDPDAPHNHICDMPGCDKEAGYRAPRSPKNLRDYFWFCLEHVREYNAKWDFYKGMTPTQIESDLRSATSWGRPSWKLGHLGRKHLFDTLHDPMELLKKTENSPFNTKRYPHLSIPKALKEPLNMLGLDWPISMEELKTRYKTLARLHHPDINGGSREAEEKLKNINSAYTTLKTHLTQHPSNHARTG</sequence>
<feature type="region of interest" description="Disordered" evidence="1">
    <location>
        <begin position="1"/>
        <end position="20"/>
    </location>
</feature>
<dbReference type="Gene3D" id="1.10.287.110">
    <property type="entry name" value="DnaJ domain"/>
    <property type="match status" value="1"/>
</dbReference>
<dbReference type="PROSITE" id="PS50076">
    <property type="entry name" value="DNAJ_2"/>
    <property type="match status" value="1"/>
</dbReference>
<dbReference type="AlphaFoldDB" id="A0A7H1NTP4"/>
<protein>
    <submittedName>
        <fullName evidence="3">Chaperone protein DnaJ</fullName>
    </submittedName>
</protein>
<organism evidence="3 4">
    <name type="scientific">Entomobacter blattae</name>
    <dbReference type="NCBI Taxonomy" id="2762277"/>
    <lineage>
        <taxon>Bacteria</taxon>
        <taxon>Pseudomonadati</taxon>
        <taxon>Pseudomonadota</taxon>
        <taxon>Alphaproteobacteria</taxon>
        <taxon>Acetobacterales</taxon>
        <taxon>Acetobacteraceae</taxon>
        <taxon>Entomobacter</taxon>
    </lineage>
</organism>
<dbReference type="CDD" id="cd06257">
    <property type="entry name" value="DnaJ"/>
    <property type="match status" value="1"/>
</dbReference>
<reference evidence="3 4" key="1">
    <citation type="submission" date="2020-08" db="EMBL/GenBank/DDBJ databases">
        <title>Complete genome sequence of Entomobacter blattae G55GP.</title>
        <authorList>
            <person name="Poehlein A."/>
            <person name="Guzman J."/>
            <person name="Daniel R."/>
            <person name="Vilcinskas A."/>
        </authorList>
    </citation>
    <scope>NUCLEOTIDE SEQUENCE [LARGE SCALE GENOMIC DNA]</scope>
    <source>
        <strain evidence="3 4">G55GP</strain>
    </source>
</reference>
<proteinExistence type="predicted"/>
<dbReference type="InterPro" id="IPR001623">
    <property type="entry name" value="DnaJ_domain"/>
</dbReference>
<dbReference type="SUPFAM" id="SSF46565">
    <property type="entry name" value="Chaperone J-domain"/>
    <property type="match status" value="1"/>
</dbReference>
<dbReference type="InterPro" id="IPR036869">
    <property type="entry name" value="J_dom_sf"/>
</dbReference>
<dbReference type="EMBL" id="CP060244">
    <property type="protein sequence ID" value="QNT79154.1"/>
    <property type="molecule type" value="Genomic_DNA"/>
</dbReference>
<evidence type="ECO:0000259" key="2">
    <source>
        <dbReference type="PROSITE" id="PS50076"/>
    </source>
</evidence>
<name>A0A7H1NTP4_9PROT</name>
<dbReference type="Proteomes" id="UP000516349">
    <property type="component" value="Chromosome"/>
</dbReference>
<dbReference type="Pfam" id="PF00226">
    <property type="entry name" value="DnaJ"/>
    <property type="match status" value="1"/>
</dbReference>
<dbReference type="KEGG" id="ebla:JGUZn3_19420"/>
<evidence type="ECO:0000256" key="1">
    <source>
        <dbReference type="SAM" id="MobiDB-lite"/>
    </source>
</evidence>
<feature type="domain" description="J" evidence="2">
    <location>
        <begin position="134"/>
        <end position="201"/>
    </location>
</feature>
<keyword evidence="4" id="KW-1185">Reference proteome</keyword>
<gene>
    <name evidence="3" type="primary">dnaJ_3</name>
    <name evidence="3" type="ORF">JGUZn3_19420</name>
</gene>
<dbReference type="PRINTS" id="PR00625">
    <property type="entry name" value="JDOMAIN"/>
</dbReference>
<accession>A0A7H1NTP4</accession>
<dbReference type="SMART" id="SM00271">
    <property type="entry name" value="DnaJ"/>
    <property type="match status" value="1"/>
</dbReference>